<feature type="transmembrane region" description="Helical" evidence="1">
    <location>
        <begin position="243"/>
        <end position="266"/>
    </location>
</feature>
<keyword evidence="1" id="KW-0812">Transmembrane</keyword>
<gene>
    <name evidence="2" type="ORF">F1193_01495</name>
</gene>
<dbReference type="RefSeq" id="WP_150095897.1">
    <property type="nucleotide sequence ID" value="NZ_VWPL01000002.1"/>
</dbReference>
<keyword evidence="1" id="KW-1133">Transmembrane helix</keyword>
<keyword evidence="3" id="KW-1185">Reference proteome</keyword>
<accession>A0A5M6I6D4</accession>
<dbReference type="Proteomes" id="UP000323886">
    <property type="component" value="Unassembled WGS sequence"/>
</dbReference>
<evidence type="ECO:0000256" key="1">
    <source>
        <dbReference type="SAM" id="Phobius"/>
    </source>
</evidence>
<keyword evidence="1" id="KW-0472">Membrane</keyword>
<dbReference type="InterPro" id="IPR004513">
    <property type="entry name" value="FtsX"/>
</dbReference>
<evidence type="ECO:0000313" key="2">
    <source>
        <dbReference type="EMBL" id="KAA5603348.1"/>
    </source>
</evidence>
<dbReference type="EMBL" id="VWPL01000002">
    <property type="protein sequence ID" value="KAA5603348.1"/>
    <property type="molecule type" value="Genomic_DNA"/>
</dbReference>
<organism evidence="2 3">
    <name type="scientific">Blastochloris sulfoviridis</name>
    <dbReference type="NCBI Taxonomy" id="50712"/>
    <lineage>
        <taxon>Bacteria</taxon>
        <taxon>Pseudomonadati</taxon>
        <taxon>Pseudomonadota</taxon>
        <taxon>Alphaproteobacteria</taxon>
        <taxon>Hyphomicrobiales</taxon>
        <taxon>Blastochloridaceae</taxon>
        <taxon>Blastochloris</taxon>
    </lineage>
</organism>
<proteinExistence type="predicted"/>
<dbReference type="GO" id="GO:0051301">
    <property type="term" value="P:cell division"/>
    <property type="evidence" value="ECO:0007669"/>
    <property type="project" value="InterPro"/>
</dbReference>
<reference evidence="2 3" key="1">
    <citation type="submission" date="2019-09" db="EMBL/GenBank/DDBJ databases">
        <title>Draft Whole-Genome sequence of Blastochloris sulfoviridis DSM 729.</title>
        <authorList>
            <person name="Meyer T.E."/>
            <person name="Kyndt J.A."/>
        </authorList>
    </citation>
    <scope>NUCLEOTIDE SEQUENCE [LARGE SCALE GENOMIC DNA]</scope>
    <source>
        <strain evidence="2 3">DSM 729</strain>
    </source>
</reference>
<feature type="transmembrane region" description="Helical" evidence="1">
    <location>
        <begin position="36"/>
        <end position="62"/>
    </location>
</feature>
<dbReference type="PANTHER" id="PTHR47755:SF1">
    <property type="entry name" value="CELL DIVISION PROTEIN FTSX"/>
    <property type="match status" value="1"/>
</dbReference>
<dbReference type="GO" id="GO:0032153">
    <property type="term" value="C:cell division site"/>
    <property type="evidence" value="ECO:0007669"/>
    <property type="project" value="TreeGrafter"/>
</dbReference>
<dbReference type="GO" id="GO:0016020">
    <property type="term" value="C:membrane"/>
    <property type="evidence" value="ECO:0007669"/>
    <property type="project" value="InterPro"/>
</dbReference>
<dbReference type="PANTHER" id="PTHR47755">
    <property type="entry name" value="CELL DIVISION PROTEIN FTSX"/>
    <property type="match status" value="1"/>
</dbReference>
<feature type="transmembrane region" description="Helical" evidence="1">
    <location>
        <begin position="286"/>
        <end position="308"/>
    </location>
</feature>
<name>A0A5M6I6D4_9HYPH</name>
<evidence type="ECO:0000313" key="3">
    <source>
        <dbReference type="Proteomes" id="UP000323886"/>
    </source>
</evidence>
<protein>
    <submittedName>
        <fullName evidence="2">ABC transporter permease</fullName>
    </submittedName>
</protein>
<sequence length="316" mass="32631">MATMKLMTADPDAIDQGNAIRPPGPIIPSGSISGNALVAVVAIMTFLAALAIGTVGLVHVAAADWRAEVAREMTIQIRPVDGRNVNDDVRRASEIARATRGVDGVRIYAQAESERLLEPWLGSGLDLTGLPVPRLIGLHVGGPGLDSAALRRQLAEKVPNASLDDHRTWSAYLVTMADTVVAGGIGVTALVLAATALCVAFATRGAVSINRNIVEVLHLVGARDSFIASQFQRHFLLLGLKGAAIGGLLATVLFLTVSLVAGSGLADGAGGAAALLGSMSLPRQSYVLIAALVLVVAAVTALTTRATVRATLRSFE</sequence>
<dbReference type="AlphaFoldDB" id="A0A5M6I6D4"/>
<dbReference type="OrthoDB" id="9814843at2"/>
<feature type="transmembrane region" description="Helical" evidence="1">
    <location>
        <begin position="180"/>
        <end position="202"/>
    </location>
</feature>
<comment type="caution">
    <text evidence="2">The sequence shown here is derived from an EMBL/GenBank/DDBJ whole genome shotgun (WGS) entry which is preliminary data.</text>
</comment>